<protein>
    <submittedName>
        <fullName evidence="3">Polyhydroxyalkanoate synthesis repressor PhaR</fullName>
    </submittedName>
</protein>
<dbReference type="InterPro" id="IPR010134">
    <property type="entry name" value="PHA_reg_PhaR"/>
</dbReference>
<dbReference type="InterPro" id="IPR007897">
    <property type="entry name" value="PHB_accumulat"/>
</dbReference>
<evidence type="ECO:0000313" key="3">
    <source>
        <dbReference type="EMBL" id="VFJ92863.1"/>
    </source>
</evidence>
<evidence type="ECO:0000313" key="5">
    <source>
        <dbReference type="EMBL" id="VFK00622.1"/>
    </source>
</evidence>
<name>A0A450UK05_9GAMM</name>
<evidence type="ECO:0000259" key="2">
    <source>
        <dbReference type="Pfam" id="PF07879"/>
    </source>
</evidence>
<gene>
    <name evidence="3" type="ORF">BECKH772A_GA0070896_100499</name>
    <name evidence="4" type="ORF">BECKH772B_GA0070898_100489</name>
    <name evidence="5" type="ORF">BECKH772C_GA0070978_100499</name>
</gene>
<organism evidence="3">
    <name type="scientific">Candidatus Kentrum eta</name>
    <dbReference type="NCBI Taxonomy" id="2126337"/>
    <lineage>
        <taxon>Bacteria</taxon>
        <taxon>Pseudomonadati</taxon>
        <taxon>Pseudomonadota</taxon>
        <taxon>Gammaproteobacteria</taxon>
        <taxon>Candidatus Kentrum</taxon>
    </lineage>
</organism>
<dbReference type="Pfam" id="PF07879">
    <property type="entry name" value="PHB_acc_N"/>
    <property type="match status" value="1"/>
</dbReference>
<dbReference type="InterPro" id="IPR012909">
    <property type="entry name" value="PHA_DNA-bd_N"/>
</dbReference>
<feature type="domain" description="PHA accumulation regulator DNA-binding N-terminal" evidence="2">
    <location>
        <begin position="15"/>
        <end position="74"/>
    </location>
</feature>
<evidence type="ECO:0000259" key="1">
    <source>
        <dbReference type="Pfam" id="PF05233"/>
    </source>
</evidence>
<sequence>MAKAATAETTGKLRILKKYSNRRLYDTTLSKYITLADVRRLVLDNEEFAVRDAKSDQDITRSVLLQIIVEQEEGEEEQPLFTMDVLQQIIRIYGDSLQGVLAKHLDRNIGLIVRQQQRFRQQMHNVVVRDPVNFLGELTQQNLSLWEDMCEVLSVKKLPNARDDTVITDSGPQK</sequence>
<dbReference type="EMBL" id="CAADFJ010000049">
    <property type="protein sequence ID" value="VFK00622.1"/>
    <property type="molecule type" value="Genomic_DNA"/>
</dbReference>
<feature type="domain" description="PHB accumulation regulatory" evidence="1">
    <location>
        <begin position="81"/>
        <end position="120"/>
    </location>
</feature>
<dbReference type="AlphaFoldDB" id="A0A450UK05"/>
<proteinExistence type="predicted"/>
<dbReference type="EMBL" id="CAADFI010000048">
    <property type="protein sequence ID" value="VFJ93672.1"/>
    <property type="molecule type" value="Genomic_DNA"/>
</dbReference>
<dbReference type="Pfam" id="PF05233">
    <property type="entry name" value="PHB_acc"/>
    <property type="match status" value="1"/>
</dbReference>
<reference evidence="3" key="1">
    <citation type="submission" date="2019-02" db="EMBL/GenBank/DDBJ databases">
        <authorList>
            <person name="Gruber-Vodicka R. H."/>
            <person name="Seah K. B. B."/>
        </authorList>
    </citation>
    <scope>NUCLEOTIDE SEQUENCE</scope>
    <source>
        <strain evidence="5">BECK_SA2B12</strain>
        <strain evidence="3">BECK_SA2B15</strain>
        <strain evidence="4">BECK_SA2B20</strain>
    </source>
</reference>
<dbReference type="NCBIfam" id="TIGR01848">
    <property type="entry name" value="PHA_reg_PhaR"/>
    <property type="match status" value="1"/>
</dbReference>
<evidence type="ECO:0000313" key="4">
    <source>
        <dbReference type="EMBL" id="VFJ93672.1"/>
    </source>
</evidence>
<dbReference type="EMBL" id="CAADFG010000049">
    <property type="protein sequence ID" value="VFJ92863.1"/>
    <property type="molecule type" value="Genomic_DNA"/>
</dbReference>
<dbReference type="GO" id="GO:0006355">
    <property type="term" value="P:regulation of DNA-templated transcription"/>
    <property type="evidence" value="ECO:0007669"/>
    <property type="project" value="InterPro"/>
</dbReference>
<accession>A0A450UK05</accession>